<sequence length="215" mass="23435">MQLDPAIIIFALLALFVLWKLRSVLGERTGYEQRSDFSPVSPSAAAPQARIVEDARWQDFAERGSPVWQGLDAVAKAQPDFDARAFLDGAREAYKMVVQAFSAGDDATLRSLASDEVYGSFKSALTERAERGETLETNFVAFNEVKIVSAAADPVGVRIAVSFDAQFITATRDKAGEIVEGDPNKPSDIVDVWTFARRHDASGPNWLLVATAPVQ</sequence>
<dbReference type="NCBIfam" id="NF033779">
    <property type="entry name" value="Tim44_TimA_adap"/>
    <property type="match status" value="1"/>
</dbReference>
<evidence type="ECO:0000256" key="3">
    <source>
        <dbReference type="ARBA" id="ARBA00022946"/>
    </source>
</evidence>
<protein>
    <submittedName>
        <fullName evidence="6">Tim44/TimA family putative adaptor protein</fullName>
    </submittedName>
</protein>
<dbReference type="InterPro" id="IPR007379">
    <property type="entry name" value="Tim44-like_dom"/>
</dbReference>
<feature type="domain" description="Tim44-like" evidence="5">
    <location>
        <begin position="67"/>
        <end position="213"/>
    </location>
</feature>
<organism evidence="6 7">
    <name type="scientific">Candidatus Rhodoblastus alkanivorans</name>
    <dbReference type="NCBI Taxonomy" id="2954117"/>
    <lineage>
        <taxon>Bacteria</taxon>
        <taxon>Pseudomonadati</taxon>
        <taxon>Pseudomonadota</taxon>
        <taxon>Alphaproteobacteria</taxon>
        <taxon>Hyphomicrobiales</taxon>
        <taxon>Rhodoblastaceae</taxon>
        <taxon>Rhodoblastus</taxon>
    </lineage>
</organism>
<evidence type="ECO:0000256" key="2">
    <source>
        <dbReference type="ARBA" id="ARBA00009597"/>
    </source>
</evidence>
<proteinExistence type="inferred from homology"/>
<dbReference type="Pfam" id="PF04280">
    <property type="entry name" value="Tim44"/>
    <property type="match status" value="1"/>
</dbReference>
<dbReference type="SUPFAM" id="SSF54427">
    <property type="entry name" value="NTF2-like"/>
    <property type="match status" value="1"/>
</dbReference>
<dbReference type="PIRSF" id="PIRSF031890">
    <property type="entry name" value="UCP031890_transporter_Tim44"/>
    <property type="match status" value="1"/>
</dbReference>
<keyword evidence="3" id="KW-0809">Transit peptide</keyword>
<dbReference type="EMBL" id="JAIVFP010000001">
    <property type="protein sequence ID" value="MCI4681536.1"/>
    <property type="molecule type" value="Genomic_DNA"/>
</dbReference>
<evidence type="ECO:0000313" key="7">
    <source>
        <dbReference type="Proteomes" id="UP001139104"/>
    </source>
</evidence>
<dbReference type="InterPro" id="IPR032710">
    <property type="entry name" value="NTF2-like_dom_sf"/>
</dbReference>
<keyword evidence="4" id="KW-0472">Membrane</keyword>
<gene>
    <name evidence="6" type="ORF">K2U94_01905</name>
</gene>
<dbReference type="RefSeq" id="WP_243065593.1">
    <property type="nucleotide sequence ID" value="NZ_JAIVFK010000007.1"/>
</dbReference>
<dbReference type="Proteomes" id="UP001139104">
    <property type="component" value="Unassembled WGS sequence"/>
</dbReference>
<dbReference type="SMART" id="SM00978">
    <property type="entry name" value="Tim44"/>
    <property type="match status" value="1"/>
</dbReference>
<comment type="caution">
    <text evidence="6">The sequence shown here is derived from an EMBL/GenBank/DDBJ whole genome shotgun (WGS) entry which is preliminary data.</text>
</comment>
<name>A0ABS9Z1M5_9HYPH</name>
<evidence type="ECO:0000259" key="5">
    <source>
        <dbReference type="SMART" id="SM00978"/>
    </source>
</evidence>
<keyword evidence="7" id="KW-1185">Reference proteome</keyword>
<evidence type="ECO:0000256" key="1">
    <source>
        <dbReference type="ARBA" id="ARBA00004370"/>
    </source>
</evidence>
<evidence type="ECO:0000313" key="6">
    <source>
        <dbReference type="EMBL" id="MCI4681536.1"/>
    </source>
</evidence>
<dbReference type="PANTHER" id="PTHR10721:SF1">
    <property type="entry name" value="MITOCHONDRIAL IMPORT INNER MEMBRANE TRANSLOCASE SUBUNIT TIM44"/>
    <property type="match status" value="1"/>
</dbReference>
<evidence type="ECO:0000256" key="4">
    <source>
        <dbReference type="ARBA" id="ARBA00023136"/>
    </source>
</evidence>
<accession>A0ABS9Z1M5</accession>
<dbReference type="Gene3D" id="3.10.450.240">
    <property type="match status" value="1"/>
</dbReference>
<reference evidence="6" key="1">
    <citation type="journal article" date="2022" name="ISME J.">
        <title>Identification of active gaseous-alkane degraders at natural gas seeps.</title>
        <authorList>
            <person name="Farhan Ul Haque M."/>
            <person name="Hernandez M."/>
            <person name="Crombie A.T."/>
            <person name="Murrell J.C."/>
        </authorList>
    </citation>
    <scope>NUCLEOTIDE SEQUENCE</scope>
    <source>
        <strain evidence="6">PC2</strain>
    </source>
</reference>
<comment type="subcellular location">
    <subcellularLocation>
        <location evidence="1">Membrane</location>
    </subcellularLocation>
</comment>
<dbReference type="PANTHER" id="PTHR10721">
    <property type="entry name" value="MITOCHONDRIAL IMPORT INNER MEMBRANE TRANSLOCASE SUBUNIT TIM44"/>
    <property type="match status" value="1"/>
</dbReference>
<dbReference type="InterPro" id="IPR039544">
    <property type="entry name" value="Tim44-like"/>
</dbReference>
<dbReference type="InterPro" id="IPR016985">
    <property type="entry name" value="UCP031890_Tim44-rel"/>
</dbReference>
<comment type="similarity">
    <text evidence="2">Belongs to the Tim44 family.</text>
</comment>